<accession>X0RSH1</accession>
<dbReference type="AlphaFoldDB" id="X0RSH1"/>
<dbReference type="SMART" id="SM00893">
    <property type="entry name" value="ETF"/>
    <property type="match status" value="1"/>
</dbReference>
<evidence type="ECO:0000313" key="2">
    <source>
        <dbReference type="EMBL" id="GAF71713.1"/>
    </source>
</evidence>
<dbReference type="Gene3D" id="3.40.50.620">
    <property type="entry name" value="HUPs"/>
    <property type="match status" value="1"/>
</dbReference>
<dbReference type="PANTHER" id="PTHR21294:SF17">
    <property type="entry name" value="PROTEIN FIXA"/>
    <property type="match status" value="1"/>
</dbReference>
<feature type="domain" description="Electron transfer flavoprotein alpha/beta-subunit N-terminal" evidence="1">
    <location>
        <begin position="25"/>
        <end position="218"/>
    </location>
</feature>
<protein>
    <recommendedName>
        <fullName evidence="1">Electron transfer flavoprotein alpha/beta-subunit N-terminal domain-containing protein</fullName>
    </recommendedName>
</protein>
<dbReference type="Pfam" id="PF01012">
    <property type="entry name" value="ETF"/>
    <property type="match status" value="1"/>
</dbReference>
<reference evidence="2" key="1">
    <citation type="journal article" date="2014" name="Front. Microbiol.">
        <title>High frequency of phylogenetically diverse reductive dehalogenase-homologous genes in deep subseafloor sedimentary metagenomes.</title>
        <authorList>
            <person name="Kawai M."/>
            <person name="Futagami T."/>
            <person name="Toyoda A."/>
            <person name="Takaki Y."/>
            <person name="Nishi S."/>
            <person name="Hori S."/>
            <person name="Arai W."/>
            <person name="Tsubouchi T."/>
            <person name="Morono Y."/>
            <person name="Uchiyama I."/>
            <person name="Ito T."/>
            <person name="Fujiyama A."/>
            <person name="Inagaki F."/>
            <person name="Takami H."/>
        </authorList>
    </citation>
    <scope>NUCLEOTIDE SEQUENCE</scope>
    <source>
        <strain evidence="2">Expedition CK06-06</strain>
    </source>
</reference>
<dbReference type="PIRSF" id="PIRSF000090">
    <property type="entry name" value="Beta-ETF"/>
    <property type="match status" value="1"/>
</dbReference>
<gene>
    <name evidence="2" type="ORF">S01H1_17401</name>
</gene>
<name>X0RSH1_9ZZZZ</name>
<dbReference type="EMBL" id="BARS01009229">
    <property type="protein sequence ID" value="GAF71713.1"/>
    <property type="molecule type" value="Genomic_DNA"/>
</dbReference>
<dbReference type="InterPro" id="IPR033948">
    <property type="entry name" value="ETF_beta_N"/>
</dbReference>
<dbReference type="InterPro" id="IPR014729">
    <property type="entry name" value="Rossmann-like_a/b/a_fold"/>
</dbReference>
<dbReference type="PANTHER" id="PTHR21294">
    <property type="entry name" value="ELECTRON TRANSFER FLAVOPROTEIN BETA-SUBUNIT"/>
    <property type="match status" value="1"/>
</dbReference>
<comment type="caution">
    <text evidence="2">The sequence shown here is derived from an EMBL/GenBank/DDBJ whole genome shotgun (WGS) entry which is preliminary data.</text>
</comment>
<proteinExistence type="predicted"/>
<evidence type="ECO:0000259" key="1">
    <source>
        <dbReference type="SMART" id="SM00893"/>
    </source>
</evidence>
<organism evidence="2">
    <name type="scientific">marine sediment metagenome</name>
    <dbReference type="NCBI Taxonomy" id="412755"/>
    <lineage>
        <taxon>unclassified sequences</taxon>
        <taxon>metagenomes</taxon>
        <taxon>ecological metagenomes</taxon>
    </lineage>
</organism>
<dbReference type="InterPro" id="IPR012255">
    <property type="entry name" value="ETF_b"/>
</dbReference>
<dbReference type="CDD" id="cd01714">
    <property type="entry name" value="ETF_beta"/>
    <property type="match status" value="1"/>
</dbReference>
<dbReference type="InterPro" id="IPR014730">
    <property type="entry name" value="ETF_a/b_N"/>
</dbReference>
<dbReference type="GO" id="GO:0009055">
    <property type="term" value="F:electron transfer activity"/>
    <property type="evidence" value="ECO:0007669"/>
    <property type="project" value="InterPro"/>
</dbReference>
<dbReference type="SUPFAM" id="SSF52402">
    <property type="entry name" value="Adenine nucleotide alpha hydrolases-like"/>
    <property type="match status" value="1"/>
</dbReference>
<sequence>MAELHIVVCVKVVPKAEEIRVDPETRLLERTNARSEINPPDMNAMEMALSLKDRYGGHISLLSMGPSFFEPNLRVALAMGADHIYLLSDQAFAGADTLATTYTLAQGIRKIGDVDLILCGEESSDGATGQVPPGIAEWLDIRQLTLLTEATINQNHRSARGRREIKGGYEILEVSLPCVISVKTACNEPRFMDYSLRSWALEEDRVTVWDAGDLETDPGNIGLAGSPTIVTGLAEAPYRERRRDFLEGTDEEVVQQLVNLLQRES</sequence>